<dbReference type="InterPro" id="IPR051237">
    <property type="entry name" value="Ferric-chelate_Red/DefProt"/>
</dbReference>
<feature type="compositionally biased region" description="Polar residues" evidence="1">
    <location>
        <begin position="505"/>
        <end position="541"/>
    </location>
</feature>
<keyword evidence="6" id="KW-1185">Reference proteome</keyword>
<dbReference type="OrthoDB" id="2419613at2759"/>
<proteinExistence type="predicted"/>
<evidence type="ECO:0000259" key="4">
    <source>
        <dbReference type="PROSITE" id="PS51019"/>
    </source>
</evidence>
<keyword evidence="2" id="KW-0812">Transmembrane</keyword>
<reference evidence="5" key="2">
    <citation type="submission" date="2025-09" db="UniProtKB">
        <authorList>
            <consortium name="Ensembl"/>
        </authorList>
    </citation>
    <scope>IDENTIFICATION</scope>
</reference>
<dbReference type="Ensembl" id="ENSPMET00000002972.1">
    <property type="protein sequence ID" value="ENSPMEP00000008131.1"/>
    <property type="gene ID" value="ENSPMEG00000009856.1"/>
</dbReference>
<feature type="compositionally biased region" description="Low complexity" evidence="1">
    <location>
        <begin position="600"/>
        <end position="614"/>
    </location>
</feature>
<dbReference type="Proteomes" id="UP000261480">
    <property type="component" value="Unplaced"/>
</dbReference>
<dbReference type="PANTHER" id="PTHR45828">
    <property type="entry name" value="CYTOCHROME B561/FERRIC REDUCTASE TRANSMEMBRANE"/>
    <property type="match status" value="1"/>
</dbReference>
<dbReference type="Pfam" id="PF02014">
    <property type="entry name" value="Reeler"/>
    <property type="match status" value="1"/>
</dbReference>
<feature type="compositionally biased region" description="Low complexity" evidence="1">
    <location>
        <begin position="622"/>
        <end position="677"/>
    </location>
</feature>
<dbReference type="InterPro" id="IPR002861">
    <property type="entry name" value="Reeler_dom"/>
</dbReference>
<dbReference type="KEGG" id="pmei:106928795"/>
<dbReference type="AlphaFoldDB" id="A0A3B3WZB2"/>
<feature type="region of interest" description="Disordered" evidence="1">
    <location>
        <begin position="581"/>
        <end position="750"/>
    </location>
</feature>
<dbReference type="RefSeq" id="XP_014860768.1">
    <property type="nucleotide sequence ID" value="XM_015005282.1"/>
</dbReference>
<feature type="region of interest" description="Disordered" evidence="1">
    <location>
        <begin position="389"/>
        <end position="541"/>
    </location>
</feature>
<protein>
    <recommendedName>
        <fullName evidence="4">Reelin domain-containing protein</fullName>
    </recommendedName>
</protein>
<keyword evidence="2" id="KW-0472">Membrane</keyword>
<accession>A0A3B3WZB2</accession>
<dbReference type="InterPro" id="IPR042307">
    <property type="entry name" value="Reeler_sf"/>
</dbReference>
<evidence type="ECO:0000256" key="2">
    <source>
        <dbReference type="SAM" id="Phobius"/>
    </source>
</evidence>
<sequence length="845" mass="91859">MMPSNLLLWGGAVVLCSMASPILCFSHGASLTSCQEMIPGHIRAHPLDPKHSFITLQTSSSSYLPGQLITVTVRSSRDFMGFLLQARSVGGQRNGFAEGPGIRTERLGPLLVGGSWIRSPPGTHTLRCLFEGDTVTHSDKQLKRNLSFVWRAPDMPKGDIRFHITVVQSYFVYWTGVESAVVRDRSPSAWRRSKTKMTDGESTIFAVQETVTAQTANRKATLASFSGRPSNIKNATEILKFLKVQTKDDHATLETNSSVTWTTQTVAARRTLTSGSPQSTTNESPGFLAGMTKGITTELFSYTTVFPLPSSPPDTTYTVTTTQFPLASFSTSNPPVPLQTDTWTKSNNLQIKSQELKLKNNPGGKRYKTFTAIPTQGPTVQTFFSAHTPVSHTLTDPNKNKSRKSETSSSSEKLGGNVPSNSQMRVVKTEVTPSYQRSSFNSSRFHMAADLKSQTDTSQTSVGPTKQTSSPKKTIPNVHQTLPISLQGENSQFDSTTESFRPFSQPLSQTTRVFSQPTVTPQPVTVSSGGNDPTSEGNTKTMAPVVGFVSSNTSSSFSASNSSRSFASRRSENFTLVTSISSIHSPSRPSQNEPKTTPNHSVPASPSPISIPHHLTSAEYQTSTPPTSSSSPSASNYPTMPSSPTSISPTFSSSTPSFSVTSPSLRVSSSSFISPITSPKPEPTSASHKTPNSETRLTSPAHRKVVHPNPKPYPNLRPNHDQEINPNIQNTDTKPKHPSDPADAPDKEGKYPDIVPRHSAWELGMLLGCSAGLGMVLVVGLRYVYRQACGRRTEVTLNDREREYGRGEQGLVHLQECGDLVRVRKIRENSFVLLAEYDILASTSN</sequence>
<dbReference type="Gene3D" id="2.60.40.4060">
    <property type="entry name" value="Reeler domain"/>
    <property type="match status" value="1"/>
</dbReference>
<evidence type="ECO:0000256" key="1">
    <source>
        <dbReference type="SAM" id="MobiDB-lite"/>
    </source>
</evidence>
<feature type="domain" description="Reelin" evidence="4">
    <location>
        <begin position="19"/>
        <end position="197"/>
    </location>
</feature>
<dbReference type="CDD" id="cd08544">
    <property type="entry name" value="Reeler"/>
    <property type="match status" value="1"/>
</dbReference>
<reference evidence="5" key="1">
    <citation type="submission" date="2025-08" db="UniProtKB">
        <authorList>
            <consortium name="Ensembl"/>
        </authorList>
    </citation>
    <scope>IDENTIFICATION</scope>
</reference>
<dbReference type="STRING" id="48701.ENSPMEP00000008131"/>
<evidence type="ECO:0000256" key="3">
    <source>
        <dbReference type="SAM" id="SignalP"/>
    </source>
</evidence>
<feature type="compositionally biased region" description="Basic and acidic residues" evidence="1">
    <location>
        <begin position="733"/>
        <end position="750"/>
    </location>
</feature>
<feature type="compositionally biased region" description="Low complexity" evidence="1">
    <location>
        <begin position="581"/>
        <end position="590"/>
    </location>
</feature>
<dbReference type="GeneID" id="106928795"/>
<keyword evidence="3" id="KW-0732">Signal</keyword>
<keyword evidence="2" id="KW-1133">Transmembrane helix</keyword>
<evidence type="ECO:0000313" key="6">
    <source>
        <dbReference type="Proteomes" id="UP000261480"/>
    </source>
</evidence>
<feature type="signal peptide" evidence="3">
    <location>
        <begin position="1"/>
        <end position="24"/>
    </location>
</feature>
<organism evidence="5 6">
    <name type="scientific">Poecilia mexicana</name>
    <dbReference type="NCBI Taxonomy" id="48701"/>
    <lineage>
        <taxon>Eukaryota</taxon>
        <taxon>Metazoa</taxon>
        <taxon>Chordata</taxon>
        <taxon>Craniata</taxon>
        <taxon>Vertebrata</taxon>
        <taxon>Euteleostomi</taxon>
        <taxon>Actinopterygii</taxon>
        <taxon>Neopterygii</taxon>
        <taxon>Teleostei</taxon>
        <taxon>Neoteleostei</taxon>
        <taxon>Acanthomorphata</taxon>
        <taxon>Ovalentaria</taxon>
        <taxon>Atherinomorphae</taxon>
        <taxon>Cyprinodontiformes</taxon>
        <taxon>Poeciliidae</taxon>
        <taxon>Poeciliinae</taxon>
        <taxon>Poecilia</taxon>
    </lineage>
</organism>
<dbReference type="PROSITE" id="PS51019">
    <property type="entry name" value="REELIN"/>
    <property type="match status" value="1"/>
</dbReference>
<dbReference type="PANTHER" id="PTHR45828:SF51">
    <property type="entry name" value="REELIN DOMAIN-CONTAINING PROTEIN 1"/>
    <property type="match status" value="1"/>
</dbReference>
<dbReference type="GO" id="GO:0016020">
    <property type="term" value="C:membrane"/>
    <property type="evidence" value="ECO:0007669"/>
    <property type="project" value="TreeGrafter"/>
</dbReference>
<name>A0A3B3WZB2_9TELE</name>
<evidence type="ECO:0000313" key="5">
    <source>
        <dbReference type="Ensembl" id="ENSPMEP00000008131.1"/>
    </source>
</evidence>
<feature type="transmembrane region" description="Helical" evidence="2">
    <location>
        <begin position="763"/>
        <end position="785"/>
    </location>
</feature>
<feature type="chain" id="PRO_5017413481" description="Reelin domain-containing protein" evidence="3">
    <location>
        <begin position="25"/>
        <end position="845"/>
    </location>
</feature>
<feature type="compositionally biased region" description="Polar residues" evidence="1">
    <location>
        <begin position="431"/>
        <end position="444"/>
    </location>
</feature>
<feature type="compositionally biased region" description="Polar residues" evidence="1">
    <location>
        <begin position="452"/>
        <end position="499"/>
    </location>
</feature>
<feature type="compositionally biased region" description="Polar residues" evidence="1">
    <location>
        <begin position="684"/>
        <end position="698"/>
    </location>
</feature>